<proteinExistence type="predicted"/>
<accession>X1JT98</accession>
<comment type="caution">
    <text evidence="1">The sequence shown here is derived from an EMBL/GenBank/DDBJ whole genome shotgun (WGS) entry which is preliminary data.</text>
</comment>
<organism evidence="1">
    <name type="scientific">marine sediment metagenome</name>
    <dbReference type="NCBI Taxonomy" id="412755"/>
    <lineage>
        <taxon>unclassified sequences</taxon>
        <taxon>metagenomes</taxon>
        <taxon>ecological metagenomes</taxon>
    </lineage>
</organism>
<name>X1JT98_9ZZZZ</name>
<evidence type="ECO:0000313" key="1">
    <source>
        <dbReference type="EMBL" id="GAH81479.1"/>
    </source>
</evidence>
<sequence length="72" mass="7783">MKNTCKNFGILLLVCSLIVSCAGNPDAKKEEKKVKKLSLDAKAKNTFKNTTVVFTGAMVIAFSDVFRGQAEA</sequence>
<reference evidence="1" key="1">
    <citation type="journal article" date="2014" name="Front. Microbiol.">
        <title>High frequency of phylogenetically diverse reductive dehalogenase-homologous genes in deep subseafloor sedimentary metagenomes.</title>
        <authorList>
            <person name="Kawai M."/>
            <person name="Futagami T."/>
            <person name="Toyoda A."/>
            <person name="Takaki Y."/>
            <person name="Nishi S."/>
            <person name="Hori S."/>
            <person name="Arai W."/>
            <person name="Tsubouchi T."/>
            <person name="Morono Y."/>
            <person name="Uchiyama I."/>
            <person name="Ito T."/>
            <person name="Fujiyama A."/>
            <person name="Inagaki F."/>
            <person name="Takami H."/>
        </authorList>
    </citation>
    <scope>NUCLEOTIDE SEQUENCE</scope>
    <source>
        <strain evidence="1">Expedition CK06-06</strain>
    </source>
</reference>
<dbReference type="PROSITE" id="PS51257">
    <property type="entry name" value="PROKAR_LIPOPROTEIN"/>
    <property type="match status" value="1"/>
</dbReference>
<dbReference type="EMBL" id="BARU01039472">
    <property type="protein sequence ID" value="GAH81479.1"/>
    <property type="molecule type" value="Genomic_DNA"/>
</dbReference>
<feature type="non-terminal residue" evidence="1">
    <location>
        <position position="72"/>
    </location>
</feature>
<dbReference type="AlphaFoldDB" id="X1JT98"/>
<protein>
    <submittedName>
        <fullName evidence="1">Uncharacterized protein</fullName>
    </submittedName>
</protein>
<gene>
    <name evidence="1" type="ORF">S03H2_61176</name>
</gene>